<dbReference type="Pfam" id="PF00581">
    <property type="entry name" value="Rhodanese"/>
    <property type="match status" value="1"/>
</dbReference>
<dbReference type="Proteomes" id="UP000250235">
    <property type="component" value="Unassembled WGS sequence"/>
</dbReference>
<dbReference type="PROSITE" id="PS50206">
    <property type="entry name" value="RHODANESE_3"/>
    <property type="match status" value="1"/>
</dbReference>
<dbReference type="OrthoDB" id="566238at2759"/>
<reference evidence="3 4" key="1">
    <citation type="journal article" date="2015" name="Proc. Natl. Acad. Sci. U.S.A.">
        <title>The resurrection genome of Boea hygrometrica: A blueprint for survival of dehydration.</title>
        <authorList>
            <person name="Xiao L."/>
            <person name="Yang G."/>
            <person name="Zhang L."/>
            <person name="Yang X."/>
            <person name="Zhao S."/>
            <person name="Ji Z."/>
            <person name="Zhou Q."/>
            <person name="Hu M."/>
            <person name="Wang Y."/>
            <person name="Chen M."/>
            <person name="Xu Y."/>
            <person name="Jin H."/>
            <person name="Xiao X."/>
            <person name="Hu G."/>
            <person name="Bao F."/>
            <person name="Hu Y."/>
            <person name="Wan P."/>
            <person name="Li L."/>
            <person name="Deng X."/>
            <person name="Kuang T."/>
            <person name="Xiang C."/>
            <person name="Zhu J.K."/>
            <person name="Oliver M.J."/>
            <person name="He Y."/>
        </authorList>
    </citation>
    <scope>NUCLEOTIDE SEQUENCE [LARGE SCALE GENOMIC DNA]</scope>
    <source>
        <strain evidence="4">cv. XS01</strain>
    </source>
</reference>
<gene>
    <name evidence="3" type="ORF">F511_40989</name>
</gene>
<organism evidence="3 4">
    <name type="scientific">Dorcoceras hygrometricum</name>
    <dbReference type="NCBI Taxonomy" id="472368"/>
    <lineage>
        <taxon>Eukaryota</taxon>
        <taxon>Viridiplantae</taxon>
        <taxon>Streptophyta</taxon>
        <taxon>Embryophyta</taxon>
        <taxon>Tracheophyta</taxon>
        <taxon>Spermatophyta</taxon>
        <taxon>Magnoliopsida</taxon>
        <taxon>eudicotyledons</taxon>
        <taxon>Gunneridae</taxon>
        <taxon>Pentapetalae</taxon>
        <taxon>asterids</taxon>
        <taxon>lamiids</taxon>
        <taxon>Lamiales</taxon>
        <taxon>Gesneriaceae</taxon>
        <taxon>Didymocarpoideae</taxon>
        <taxon>Trichosporeae</taxon>
        <taxon>Loxocarpinae</taxon>
        <taxon>Dorcoceras</taxon>
    </lineage>
</organism>
<accession>A0A2Z7B763</accession>
<feature type="domain" description="Rhodanese" evidence="2">
    <location>
        <begin position="84"/>
        <end position="143"/>
    </location>
</feature>
<evidence type="ECO:0000259" key="2">
    <source>
        <dbReference type="PROSITE" id="PS50206"/>
    </source>
</evidence>
<dbReference type="AlphaFoldDB" id="A0A2Z7B763"/>
<dbReference type="InterPro" id="IPR052367">
    <property type="entry name" value="Thiosulfate_ST/Rhodanese-like"/>
</dbReference>
<dbReference type="GO" id="GO:0016740">
    <property type="term" value="F:transferase activity"/>
    <property type="evidence" value="ECO:0007669"/>
    <property type="project" value="UniProtKB-KW"/>
</dbReference>
<feature type="region of interest" description="Disordered" evidence="1">
    <location>
        <begin position="17"/>
        <end position="45"/>
    </location>
</feature>
<dbReference type="PANTHER" id="PTHR45431">
    <property type="entry name" value="RHODANESE-LIKE DOMAIN-CONTAINING PROTEIN 15, CHLOROPLASTIC"/>
    <property type="match status" value="1"/>
</dbReference>
<dbReference type="Gene3D" id="3.40.250.10">
    <property type="entry name" value="Rhodanese-like domain"/>
    <property type="match status" value="1"/>
</dbReference>
<dbReference type="PANTHER" id="PTHR45431:SF3">
    <property type="entry name" value="RHODANESE-LIKE DOMAIN-CONTAINING PROTEIN 15, CHLOROPLASTIC"/>
    <property type="match status" value="1"/>
</dbReference>
<proteinExistence type="predicted"/>
<keyword evidence="4" id="KW-1185">Reference proteome</keyword>
<dbReference type="InterPro" id="IPR036873">
    <property type="entry name" value="Rhodanese-like_dom_sf"/>
</dbReference>
<dbReference type="InterPro" id="IPR001763">
    <property type="entry name" value="Rhodanese-like_dom"/>
</dbReference>
<sequence length="148" mass="16387">MLRPIISVPFPASSMAGDSNYRSSIPATKHSQTWRNRVNHRNGSSSPIRLPSFSVGIANGNRSVQEQWAGVPTSVPVRVAHELLLAGHRYIDVRTAEEFSTGHVAGAINVPFLLRFGSGMTRNPRFLEEVLSHFRKDDEIIVVSPRIT</sequence>
<keyword evidence="3" id="KW-0808">Transferase</keyword>
<evidence type="ECO:0000256" key="1">
    <source>
        <dbReference type="SAM" id="MobiDB-lite"/>
    </source>
</evidence>
<dbReference type="SUPFAM" id="SSF52821">
    <property type="entry name" value="Rhodanese/Cell cycle control phosphatase"/>
    <property type="match status" value="1"/>
</dbReference>
<evidence type="ECO:0000313" key="4">
    <source>
        <dbReference type="Proteomes" id="UP000250235"/>
    </source>
</evidence>
<dbReference type="EMBL" id="KV008761">
    <property type="protein sequence ID" value="KZV30043.1"/>
    <property type="molecule type" value="Genomic_DNA"/>
</dbReference>
<protein>
    <submittedName>
        <fullName evidence="3">Thiosulfate sulfurtransferase 16, chloroplastic</fullName>
    </submittedName>
</protein>
<evidence type="ECO:0000313" key="3">
    <source>
        <dbReference type="EMBL" id="KZV30043.1"/>
    </source>
</evidence>
<name>A0A2Z7B763_9LAMI</name>